<evidence type="ECO:0000256" key="2">
    <source>
        <dbReference type="ARBA" id="ARBA00022617"/>
    </source>
</evidence>
<dbReference type="InterPro" id="IPR017972">
    <property type="entry name" value="Cyt_P450_CS"/>
</dbReference>
<dbReference type="GO" id="GO:0004497">
    <property type="term" value="F:monooxygenase activity"/>
    <property type="evidence" value="ECO:0007669"/>
    <property type="project" value="UniProtKB-KW"/>
</dbReference>
<dbReference type="PROSITE" id="PS00086">
    <property type="entry name" value="CYTOCHROME_P450"/>
    <property type="match status" value="1"/>
</dbReference>
<dbReference type="GO" id="GO:0005506">
    <property type="term" value="F:iron ion binding"/>
    <property type="evidence" value="ECO:0007669"/>
    <property type="project" value="InterPro"/>
</dbReference>
<evidence type="ECO:0000256" key="5">
    <source>
        <dbReference type="ARBA" id="ARBA00023004"/>
    </source>
</evidence>
<dbReference type="AlphaFoldDB" id="A0A8X8ICV1"/>
<organism evidence="9 10">
    <name type="scientific">Hydrobacter penzbergensis</name>
    <dbReference type="NCBI Taxonomy" id="1235997"/>
    <lineage>
        <taxon>Bacteria</taxon>
        <taxon>Pseudomonadati</taxon>
        <taxon>Bacteroidota</taxon>
        <taxon>Chitinophagia</taxon>
        <taxon>Chitinophagales</taxon>
        <taxon>Chitinophagaceae</taxon>
        <taxon>Hydrobacter</taxon>
    </lineage>
</organism>
<keyword evidence="4 8" id="KW-0560">Oxidoreductase</keyword>
<evidence type="ECO:0000256" key="7">
    <source>
        <dbReference type="PIRSR" id="PIRSR602403-1"/>
    </source>
</evidence>
<dbReference type="GO" id="GO:0020037">
    <property type="term" value="F:heme binding"/>
    <property type="evidence" value="ECO:0007669"/>
    <property type="project" value="InterPro"/>
</dbReference>
<dbReference type="CDD" id="cd20620">
    <property type="entry name" value="CYP132-like"/>
    <property type="match status" value="1"/>
</dbReference>
<dbReference type="PANTHER" id="PTHR24291">
    <property type="entry name" value="CYTOCHROME P450 FAMILY 4"/>
    <property type="match status" value="1"/>
</dbReference>
<evidence type="ECO:0000256" key="3">
    <source>
        <dbReference type="ARBA" id="ARBA00022723"/>
    </source>
</evidence>
<evidence type="ECO:0000313" key="9">
    <source>
        <dbReference type="EMBL" id="SDX00435.1"/>
    </source>
</evidence>
<protein>
    <submittedName>
        <fullName evidence="9">Cytochrome P450</fullName>
    </submittedName>
</protein>
<evidence type="ECO:0000313" key="10">
    <source>
        <dbReference type="Proteomes" id="UP000198711"/>
    </source>
</evidence>
<evidence type="ECO:0000256" key="8">
    <source>
        <dbReference type="RuleBase" id="RU000461"/>
    </source>
</evidence>
<dbReference type="RefSeq" id="WP_092723847.1">
    <property type="nucleotide sequence ID" value="NZ_FNNO01000008.1"/>
</dbReference>
<evidence type="ECO:0000256" key="4">
    <source>
        <dbReference type="ARBA" id="ARBA00023002"/>
    </source>
</evidence>
<gene>
    <name evidence="9" type="ORF">SAMN05444410_10812</name>
</gene>
<evidence type="ECO:0000256" key="1">
    <source>
        <dbReference type="ARBA" id="ARBA00010617"/>
    </source>
</evidence>
<evidence type="ECO:0000256" key="6">
    <source>
        <dbReference type="ARBA" id="ARBA00023033"/>
    </source>
</evidence>
<sequence length="446" mass="52226">MLDIPSLKEPFLVGSTFKFLKAPLEFCNKLVRQDEGIVTCRIGSSRVVVILNPDYIKYVLQDNHTNYKRTGTHKIISNFLGNGLLTSEGEFWKRQRKLIQPAFHWDYLKQMSIIMREESINFMDRLRKNETVLQERPVLFSTELMNTTFQIVLRTLIGGEKSRSYDEVAGSLDKVMTFFYYYTQQWIKFPIWFPIPSHYRYRKAKKKLDKWIYEIISDQKEKLSSSGSLLSLLLNVRDEETGEGMSDQQIHDEILTLVMAGHETTANALNWTIWLLAENQDKQDKLRREIIDTWDKSQDIPSLEGPEYLKHVINESLRLYPPAWIFGRQAISGDNIDGYIVPPKSYIIISPYILQRHPKYWENPDEFIPDRFENSTKKYHKYAFIPFGAGPHFCIGHRFAMIEMQILLMVLLKHFRFIPSKNTVIPDPFGTLKPKGGLFIKIRPLS</sequence>
<dbReference type="Gene3D" id="1.10.630.10">
    <property type="entry name" value="Cytochrome P450"/>
    <property type="match status" value="1"/>
</dbReference>
<keyword evidence="6 8" id="KW-0503">Monooxygenase</keyword>
<keyword evidence="2 7" id="KW-0349">Heme</keyword>
<dbReference type="GO" id="GO:0016705">
    <property type="term" value="F:oxidoreductase activity, acting on paired donors, with incorporation or reduction of molecular oxygen"/>
    <property type="evidence" value="ECO:0007669"/>
    <property type="project" value="InterPro"/>
</dbReference>
<keyword evidence="10" id="KW-1185">Reference proteome</keyword>
<dbReference type="InterPro" id="IPR002403">
    <property type="entry name" value="Cyt_P450_E_grp-IV"/>
</dbReference>
<keyword evidence="5 7" id="KW-0408">Iron</keyword>
<comment type="caution">
    <text evidence="9">The sequence shown here is derived from an EMBL/GenBank/DDBJ whole genome shotgun (WGS) entry which is preliminary data.</text>
</comment>
<feature type="binding site" description="axial binding residue" evidence="7">
    <location>
        <position position="394"/>
    </location>
    <ligand>
        <name>heme</name>
        <dbReference type="ChEBI" id="CHEBI:30413"/>
    </ligand>
    <ligandPart>
        <name>Fe</name>
        <dbReference type="ChEBI" id="CHEBI:18248"/>
    </ligandPart>
</feature>
<reference evidence="9 10" key="1">
    <citation type="submission" date="2016-10" db="EMBL/GenBank/DDBJ databases">
        <authorList>
            <person name="Varghese N."/>
            <person name="Submissions S."/>
        </authorList>
    </citation>
    <scope>NUCLEOTIDE SEQUENCE [LARGE SCALE GENOMIC DNA]</scope>
    <source>
        <strain evidence="9 10">DSM 25353</strain>
    </source>
</reference>
<comment type="cofactor">
    <cofactor evidence="7">
        <name>heme</name>
        <dbReference type="ChEBI" id="CHEBI:30413"/>
    </cofactor>
</comment>
<dbReference type="PRINTS" id="PR00385">
    <property type="entry name" value="P450"/>
</dbReference>
<dbReference type="Proteomes" id="UP000198711">
    <property type="component" value="Unassembled WGS sequence"/>
</dbReference>
<proteinExistence type="inferred from homology"/>
<dbReference type="InterPro" id="IPR050196">
    <property type="entry name" value="Cytochrome_P450_Monoox"/>
</dbReference>
<dbReference type="InterPro" id="IPR001128">
    <property type="entry name" value="Cyt_P450"/>
</dbReference>
<keyword evidence="3 7" id="KW-0479">Metal-binding</keyword>
<comment type="similarity">
    <text evidence="1 8">Belongs to the cytochrome P450 family.</text>
</comment>
<dbReference type="EMBL" id="FNNO01000008">
    <property type="protein sequence ID" value="SDX00435.1"/>
    <property type="molecule type" value="Genomic_DNA"/>
</dbReference>
<accession>A0A8X8ICV1</accession>
<dbReference type="PRINTS" id="PR00465">
    <property type="entry name" value="EP450IV"/>
</dbReference>
<dbReference type="Pfam" id="PF00067">
    <property type="entry name" value="p450"/>
    <property type="match status" value="1"/>
</dbReference>
<dbReference type="PANTHER" id="PTHR24291:SF50">
    <property type="entry name" value="BIFUNCTIONAL ALBAFLAVENONE MONOOXYGENASE_TERPENE SYNTHASE"/>
    <property type="match status" value="1"/>
</dbReference>
<dbReference type="InterPro" id="IPR036396">
    <property type="entry name" value="Cyt_P450_sf"/>
</dbReference>
<dbReference type="SUPFAM" id="SSF48264">
    <property type="entry name" value="Cytochrome P450"/>
    <property type="match status" value="1"/>
</dbReference>
<name>A0A8X8ICV1_9BACT</name>